<evidence type="ECO:0000256" key="4">
    <source>
        <dbReference type="ARBA" id="ARBA00022692"/>
    </source>
</evidence>
<feature type="transmembrane region" description="Helical" evidence="7">
    <location>
        <begin position="51"/>
        <end position="71"/>
    </location>
</feature>
<keyword evidence="10" id="KW-1185">Reference proteome</keyword>
<evidence type="ECO:0000256" key="3">
    <source>
        <dbReference type="ARBA" id="ARBA00022475"/>
    </source>
</evidence>
<dbReference type="InterPro" id="IPR036259">
    <property type="entry name" value="MFS_trans_sf"/>
</dbReference>
<evidence type="ECO:0000313" key="10">
    <source>
        <dbReference type="Proteomes" id="UP001327093"/>
    </source>
</evidence>
<feature type="transmembrane region" description="Helical" evidence="7">
    <location>
        <begin position="108"/>
        <end position="133"/>
    </location>
</feature>
<dbReference type="Proteomes" id="UP001327093">
    <property type="component" value="Unassembled WGS sequence"/>
</dbReference>
<keyword evidence="4 7" id="KW-0812">Transmembrane</keyword>
<dbReference type="PANTHER" id="PTHR42718:SF46">
    <property type="entry name" value="BLR6921 PROTEIN"/>
    <property type="match status" value="1"/>
</dbReference>
<sequence length="471" mass="49105">MSATGTRPAERAPIPFRVRAALASGSVLQPLNSSMIAVAIIAIAADFGTSSHISWIISAMYISTSVCAPMAGRLGSVFGARRVFLTGLAMVCIASTAGMFASTVGQLIAVYALIGAGISVHMPTAMTMVRAYAERYARSSRTAMATLVMCGQSIAALGPTVGGLLTGTFGWHSILWVNLPAAALSAAAVLRADVGFAGRSQHTSAWRAVRGLDVAGILLFALVVSTGMLFLVSLRATALYWLLPITLGALAVFIARERRATDPFIDVRALARNRALCATLGRTLLTYTCFYCVFFGIPQWLQTVRGMSATEAGLTMLPVAAVGVLATRAGSSTTHRYGARRTLFIGTFALLVSGILIAVLERSTAPLAVLLIVAAVAGIPNGFNNIGNQSLISAVTTVNDVGAGIGMYRTVAFTGANLAVVVLQLATGGTIDDAGLHRVGWFIATTSIVLLIGLAVSRRMPRSQHRSAPST</sequence>
<proteinExistence type="predicted"/>
<feature type="transmembrane region" description="Helical" evidence="7">
    <location>
        <begin position="342"/>
        <end position="360"/>
    </location>
</feature>
<reference evidence="9 10" key="1">
    <citation type="submission" date="2023-10" db="EMBL/GenBank/DDBJ databases">
        <title>Saccharopolyspora sp. nov., isolated from mangrove soil.</title>
        <authorList>
            <person name="Lu Y."/>
            <person name="Liu W."/>
        </authorList>
    </citation>
    <scope>NUCLEOTIDE SEQUENCE [LARGE SCALE GENOMIC DNA]</scope>
    <source>
        <strain evidence="9 10">S2-29</strain>
    </source>
</reference>
<feature type="transmembrane region" description="Helical" evidence="7">
    <location>
        <begin position="407"/>
        <end position="427"/>
    </location>
</feature>
<dbReference type="EMBL" id="JAWLNX010000043">
    <property type="protein sequence ID" value="MEB3372337.1"/>
    <property type="molecule type" value="Genomic_DNA"/>
</dbReference>
<name>A0ABU6ALA6_9PSEU</name>
<feature type="transmembrane region" description="Helical" evidence="7">
    <location>
        <begin position="238"/>
        <end position="255"/>
    </location>
</feature>
<dbReference type="Pfam" id="PF07690">
    <property type="entry name" value="MFS_1"/>
    <property type="match status" value="1"/>
</dbReference>
<comment type="caution">
    <text evidence="9">The sequence shown here is derived from an EMBL/GenBank/DDBJ whole genome shotgun (WGS) entry which is preliminary data.</text>
</comment>
<dbReference type="Gene3D" id="1.20.1720.10">
    <property type="entry name" value="Multidrug resistance protein D"/>
    <property type="match status" value="1"/>
</dbReference>
<keyword evidence="5 7" id="KW-1133">Transmembrane helix</keyword>
<feature type="transmembrane region" description="Helical" evidence="7">
    <location>
        <begin position="366"/>
        <end position="386"/>
    </location>
</feature>
<evidence type="ECO:0000313" key="9">
    <source>
        <dbReference type="EMBL" id="MEB3372337.1"/>
    </source>
</evidence>
<feature type="transmembrane region" description="Helical" evidence="7">
    <location>
        <begin position="145"/>
        <end position="165"/>
    </location>
</feature>
<evidence type="ECO:0000256" key="5">
    <source>
        <dbReference type="ARBA" id="ARBA00022989"/>
    </source>
</evidence>
<feature type="domain" description="Major facilitator superfamily (MFS) profile" evidence="8">
    <location>
        <begin position="18"/>
        <end position="464"/>
    </location>
</feature>
<evidence type="ECO:0000256" key="6">
    <source>
        <dbReference type="ARBA" id="ARBA00023136"/>
    </source>
</evidence>
<dbReference type="Gene3D" id="1.20.1250.20">
    <property type="entry name" value="MFS general substrate transporter like domains"/>
    <property type="match status" value="1"/>
</dbReference>
<feature type="transmembrane region" description="Helical" evidence="7">
    <location>
        <begin position="211"/>
        <end position="232"/>
    </location>
</feature>
<dbReference type="RefSeq" id="WP_324269757.1">
    <property type="nucleotide sequence ID" value="NZ_JAWLNX010000043.1"/>
</dbReference>
<comment type="subcellular location">
    <subcellularLocation>
        <location evidence="1">Cell membrane</location>
        <topology evidence="1">Multi-pass membrane protein</topology>
    </subcellularLocation>
</comment>
<accession>A0ABU6ALA6</accession>
<evidence type="ECO:0000259" key="8">
    <source>
        <dbReference type="PROSITE" id="PS50850"/>
    </source>
</evidence>
<feature type="transmembrane region" description="Helical" evidence="7">
    <location>
        <begin position="276"/>
        <end position="300"/>
    </location>
</feature>
<keyword evidence="2" id="KW-0813">Transport</keyword>
<feature type="transmembrane region" description="Helical" evidence="7">
    <location>
        <begin position="439"/>
        <end position="457"/>
    </location>
</feature>
<feature type="transmembrane region" description="Helical" evidence="7">
    <location>
        <begin position="312"/>
        <end position="330"/>
    </location>
</feature>
<feature type="transmembrane region" description="Helical" evidence="7">
    <location>
        <begin position="21"/>
        <end position="45"/>
    </location>
</feature>
<dbReference type="InterPro" id="IPR020846">
    <property type="entry name" value="MFS_dom"/>
</dbReference>
<keyword evidence="6 7" id="KW-0472">Membrane</keyword>
<feature type="transmembrane region" description="Helical" evidence="7">
    <location>
        <begin position="83"/>
        <end position="102"/>
    </location>
</feature>
<dbReference type="PROSITE" id="PS50850">
    <property type="entry name" value="MFS"/>
    <property type="match status" value="1"/>
</dbReference>
<dbReference type="SUPFAM" id="SSF103473">
    <property type="entry name" value="MFS general substrate transporter"/>
    <property type="match status" value="1"/>
</dbReference>
<dbReference type="PANTHER" id="PTHR42718">
    <property type="entry name" value="MAJOR FACILITATOR SUPERFAMILY MULTIDRUG TRANSPORTER MFSC"/>
    <property type="match status" value="1"/>
</dbReference>
<keyword evidence="3" id="KW-1003">Cell membrane</keyword>
<evidence type="ECO:0000256" key="1">
    <source>
        <dbReference type="ARBA" id="ARBA00004651"/>
    </source>
</evidence>
<evidence type="ECO:0000256" key="7">
    <source>
        <dbReference type="SAM" id="Phobius"/>
    </source>
</evidence>
<dbReference type="InterPro" id="IPR011701">
    <property type="entry name" value="MFS"/>
</dbReference>
<gene>
    <name evidence="9" type="ORF">R4I43_33545</name>
</gene>
<organism evidence="9 10">
    <name type="scientific">Saccharopolyspora mangrovi</name>
    <dbReference type="NCBI Taxonomy" id="3082379"/>
    <lineage>
        <taxon>Bacteria</taxon>
        <taxon>Bacillati</taxon>
        <taxon>Actinomycetota</taxon>
        <taxon>Actinomycetes</taxon>
        <taxon>Pseudonocardiales</taxon>
        <taxon>Pseudonocardiaceae</taxon>
        <taxon>Saccharopolyspora</taxon>
    </lineage>
</organism>
<protein>
    <submittedName>
        <fullName evidence="9">MFS transporter</fullName>
    </submittedName>
</protein>
<evidence type="ECO:0000256" key="2">
    <source>
        <dbReference type="ARBA" id="ARBA00022448"/>
    </source>
</evidence>
<feature type="transmembrane region" description="Helical" evidence="7">
    <location>
        <begin position="171"/>
        <end position="190"/>
    </location>
</feature>